<organism evidence="2 3">
    <name type="scientific">Thermodesulforhabdus norvegica</name>
    <dbReference type="NCBI Taxonomy" id="39841"/>
    <lineage>
        <taxon>Bacteria</taxon>
        <taxon>Pseudomonadati</taxon>
        <taxon>Thermodesulfobacteriota</taxon>
        <taxon>Syntrophobacteria</taxon>
        <taxon>Syntrophobacterales</taxon>
        <taxon>Thermodesulforhabdaceae</taxon>
        <taxon>Thermodesulforhabdus</taxon>
    </lineage>
</organism>
<dbReference type="Pfam" id="PF07486">
    <property type="entry name" value="Hydrolase_2"/>
    <property type="match status" value="1"/>
</dbReference>
<keyword evidence="3" id="KW-1185">Reference proteome</keyword>
<evidence type="ECO:0000259" key="1">
    <source>
        <dbReference type="Pfam" id="PF07486"/>
    </source>
</evidence>
<reference evidence="2 3" key="1">
    <citation type="submission" date="2016-10" db="EMBL/GenBank/DDBJ databases">
        <authorList>
            <person name="de Groot N.N."/>
        </authorList>
    </citation>
    <scope>NUCLEOTIDE SEQUENCE [LARGE SCALE GENOMIC DNA]</scope>
    <source>
        <strain evidence="2 3">DSM 9990</strain>
    </source>
</reference>
<dbReference type="Gene3D" id="1.10.10.2520">
    <property type="entry name" value="Cell wall hydrolase SleB, domain 1"/>
    <property type="match status" value="1"/>
</dbReference>
<gene>
    <name evidence="2" type="ORF">SAMN05660836_01178</name>
</gene>
<name>A0A1I4SUZ2_9BACT</name>
<feature type="domain" description="Cell wall hydrolase SleB" evidence="1">
    <location>
        <begin position="27"/>
        <end position="145"/>
    </location>
</feature>
<dbReference type="InterPro" id="IPR011105">
    <property type="entry name" value="Cell_wall_hydrolase_SleB"/>
</dbReference>
<dbReference type="STRING" id="39841.SAMN05660836_01178"/>
<dbReference type="EMBL" id="FOUU01000002">
    <property type="protein sequence ID" value="SFM68251.1"/>
    <property type="molecule type" value="Genomic_DNA"/>
</dbReference>
<proteinExistence type="predicted"/>
<dbReference type="InterPro" id="IPR042047">
    <property type="entry name" value="SleB_dom1"/>
</dbReference>
<evidence type="ECO:0000313" key="2">
    <source>
        <dbReference type="EMBL" id="SFM68251.1"/>
    </source>
</evidence>
<protein>
    <submittedName>
        <fullName evidence="2">Cell Wall Hydrolase</fullName>
    </submittedName>
</protein>
<dbReference type="Proteomes" id="UP000199611">
    <property type="component" value="Unassembled WGS sequence"/>
</dbReference>
<accession>A0A1I4SUZ2</accession>
<evidence type="ECO:0000313" key="3">
    <source>
        <dbReference type="Proteomes" id="UP000199611"/>
    </source>
</evidence>
<dbReference type="GO" id="GO:0016787">
    <property type="term" value="F:hydrolase activity"/>
    <property type="evidence" value="ECO:0007669"/>
    <property type="project" value="UniProtKB-KW"/>
</dbReference>
<sequence>MGFAIRDWYVSEDARYMAATIYGEARGESLEGQVAVAFVIRNRSATRNMTPREVVLQPFQFSCWNPYDPNRPICEQVVDRWDEMFRRLRGVRQCWWVAVGVMAGLLCDPTNGATHYLTKRLYFSELCPDWAHRLTERAHIGKHIFLGEA</sequence>
<keyword evidence="2" id="KW-0378">Hydrolase</keyword>
<dbReference type="AlphaFoldDB" id="A0A1I4SUZ2"/>